<protein>
    <submittedName>
        <fullName evidence="3">Adenosylmethionine--8-amino-7-oxononanoate transaminase</fullName>
        <ecNumber evidence="3">2.6.1.62</ecNumber>
    </submittedName>
</protein>
<organism evidence="3 4">
    <name type="scientific">Pseudomonas syringae pv. actinidiae ICMP 18807</name>
    <dbReference type="NCBI Taxonomy" id="1194404"/>
    <lineage>
        <taxon>Bacteria</taxon>
        <taxon>Pseudomonadati</taxon>
        <taxon>Pseudomonadota</taxon>
        <taxon>Gammaproteobacteria</taxon>
        <taxon>Pseudomonadales</taxon>
        <taxon>Pseudomonadaceae</taxon>
        <taxon>Pseudomonas</taxon>
        <taxon>Pseudomonas syringae</taxon>
    </lineage>
</organism>
<keyword evidence="1 3" id="KW-0032">Aminotransferase</keyword>
<reference evidence="3 4" key="1">
    <citation type="journal article" date="2013" name="PLoS Pathog.">
        <title>Genomic analysis of the Kiwifruit pathogen Pseudomonas syringae pv. actinidiae provides insight into the origins of an emergent plant disease.</title>
        <authorList>
            <person name="McCann H.C."/>
            <person name="Rikkerink E.H."/>
            <person name="Bertels F."/>
            <person name="Fiers M."/>
            <person name="Lu A."/>
            <person name="Rees-George J."/>
            <person name="Andersen M.T."/>
            <person name="Gleave A.P."/>
            <person name="Haubold B."/>
            <person name="Wohlers M.W."/>
            <person name="Guttman D.S."/>
            <person name="Wang P.W."/>
            <person name="Straub C."/>
            <person name="Vanneste J.L."/>
            <person name="Rainey P.B."/>
            <person name="Templeton M.D."/>
        </authorList>
    </citation>
    <scope>NUCLEOTIDE SEQUENCE [LARGE SCALE GENOMIC DNA]</scope>
    <source>
        <strain evidence="3 4">ICMP 18807</strain>
    </source>
</reference>
<comment type="caution">
    <text evidence="3">The sequence shown here is derived from an EMBL/GenBank/DDBJ whole genome shotgun (WGS) entry which is preliminary data.</text>
</comment>
<sequence length="124" mass="13837">IENNKALAQRMATATAHLVDHPHVAEVRQTGMAIAIEMVQDKATKTAYPWQERRGMKVFQHALERGALLRPLGSVVYFLPPYVITPEQIDFLAEVATEGIDIATRSSISVAVRENFHPDFRDPG</sequence>
<evidence type="ECO:0000313" key="3">
    <source>
        <dbReference type="EMBL" id="EPN58298.1"/>
    </source>
</evidence>
<dbReference type="SUPFAM" id="SSF53383">
    <property type="entry name" value="PLP-dependent transferases"/>
    <property type="match status" value="1"/>
</dbReference>
<dbReference type="PANTHER" id="PTHR42684">
    <property type="entry name" value="ADENOSYLMETHIONINE-8-AMINO-7-OXONONANOATE AMINOTRANSFERASE"/>
    <property type="match status" value="1"/>
</dbReference>
<accession>S6UV02</accession>
<dbReference type="Pfam" id="PF00202">
    <property type="entry name" value="Aminotran_3"/>
    <property type="match status" value="1"/>
</dbReference>
<dbReference type="EMBL" id="AOKG01000693">
    <property type="protein sequence ID" value="EPN58298.1"/>
    <property type="molecule type" value="Genomic_DNA"/>
</dbReference>
<dbReference type="PANTHER" id="PTHR42684:SF17">
    <property type="entry name" value="ADENOSYLMETHIONINE-8-AMINO-7-OXONONANOATE AMINOTRANSFERASE"/>
    <property type="match status" value="1"/>
</dbReference>
<dbReference type="GO" id="GO:0009102">
    <property type="term" value="P:biotin biosynthetic process"/>
    <property type="evidence" value="ECO:0007669"/>
    <property type="project" value="TreeGrafter"/>
</dbReference>
<dbReference type="InterPro" id="IPR015424">
    <property type="entry name" value="PyrdxlP-dep_Trfase"/>
</dbReference>
<evidence type="ECO:0000256" key="1">
    <source>
        <dbReference type="ARBA" id="ARBA00022576"/>
    </source>
</evidence>
<name>S6UV02_PSESF</name>
<dbReference type="InterPro" id="IPR005814">
    <property type="entry name" value="Aminotrans_3"/>
</dbReference>
<evidence type="ECO:0000313" key="4">
    <source>
        <dbReference type="Proteomes" id="UP000015729"/>
    </source>
</evidence>
<dbReference type="PATRIC" id="fig|1194404.4.peg.2163"/>
<dbReference type="InterPro" id="IPR015422">
    <property type="entry name" value="PyrdxlP-dep_Trfase_small"/>
</dbReference>
<dbReference type="GO" id="GO:0030170">
    <property type="term" value="F:pyridoxal phosphate binding"/>
    <property type="evidence" value="ECO:0007669"/>
    <property type="project" value="InterPro"/>
</dbReference>
<dbReference type="Gene3D" id="3.90.1150.10">
    <property type="entry name" value="Aspartate Aminotransferase, domain 1"/>
    <property type="match status" value="1"/>
</dbReference>
<keyword evidence="2 3" id="KW-0808">Transferase</keyword>
<proteinExistence type="predicted"/>
<dbReference type="AlphaFoldDB" id="S6UV02"/>
<dbReference type="GO" id="GO:0004015">
    <property type="term" value="F:adenosylmethionine-8-amino-7-oxononanoate transaminase activity"/>
    <property type="evidence" value="ECO:0007669"/>
    <property type="project" value="UniProtKB-EC"/>
</dbReference>
<dbReference type="EC" id="2.6.1.62" evidence="3"/>
<gene>
    <name evidence="3" type="ORF">A244_10410</name>
</gene>
<evidence type="ECO:0000256" key="2">
    <source>
        <dbReference type="ARBA" id="ARBA00022679"/>
    </source>
</evidence>
<feature type="non-terminal residue" evidence="3">
    <location>
        <position position="1"/>
    </location>
</feature>
<dbReference type="Proteomes" id="UP000015729">
    <property type="component" value="Unassembled WGS sequence"/>
</dbReference>